<dbReference type="PROSITE" id="PS50835">
    <property type="entry name" value="IG_LIKE"/>
    <property type="match status" value="2"/>
</dbReference>
<comment type="caution">
    <text evidence="10">The sequence shown here is derived from an EMBL/GenBank/DDBJ whole genome shotgun (WGS) entry which is preliminary data.</text>
</comment>
<feature type="signal peptide" evidence="8">
    <location>
        <begin position="1"/>
        <end position="21"/>
    </location>
</feature>
<evidence type="ECO:0000256" key="4">
    <source>
        <dbReference type="ARBA" id="ARBA00023180"/>
    </source>
</evidence>
<sequence>MRLRALHPLLVTLCCGILSIASPGITSKPAGPNTTPEALERNQDGIYNYTTAEHSISIADFSAKDNKKNIVIEDVLHLKLQCSLVVASKDLQIGVSWRRNNQPISSNLYTYNNTDNLLHTTYEFVVTDTNKTGDYACVFRSGAEVNGTFHVQAPPIHGGSKALVSYYGDFIVVKCDTSTYIPQKWTWYKIIDNEQVELNISLDPQKYEELSNKLNETKLQITNLSEGDNGGYVCKATFKNVETEAQVHIKVLSYMVPLKVFLVIAAEVAILVAVILVYEVISKKKQGQEDVKKDYEPMAQLKSEDSNIAEASTARQRKV</sequence>
<dbReference type="InterPro" id="IPR013783">
    <property type="entry name" value="Ig-like_fold"/>
</dbReference>
<dbReference type="PANTHER" id="PTHR11640:SF164">
    <property type="entry name" value="MAM DOMAIN-CONTAINING GLYCOSYLPHOSPHATIDYLINOSITOL ANCHOR PROTEIN 1"/>
    <property type="match status" value="1"/>
</dbReference>
<dbReference type="InterPro" id="IPR003599">
    <property type="entry name" value="Ig_sub"/>
</dbReference>
<keyword evidence="11" id="KW-1185">Reference proteome</keyword>
<keyword evidence="5" id="KW-0393">Immunoglobulin domain</keyword>
<evidence type="ECO:0000256" key="7">
    <source>
        <dbReference type="SAM" id="Phobius"/>
    </source>
</evidence>
<feature type="compositionally biased region" description="Basic and acidic residues" evidence="6">
    <location>
        <begin position="286"/>
        <end position="296"/>
    </location>
</feature>
<dbReference type="EMBL" id="WNYA01000001">
    <property type="protein sequence ID" value="KAG8598882.1"/>
    <property type="molecule type" value="Genomic_DNA"/>
</dbReference>
<evidence type="ECO:0000256" key="5">
    <source>
        <dbReference type="ARBA" id="ARBA00023319"/>
    </source>
</evidence>
<dbReference type="CDD" id="cd00096">
    <property type="entry name" value="Ig"/>
    <property type="match status" value="1"/>
</dbReference>
<accession>A0AAV7DQT6</accession>
<dbReference type="Gene3D" id="2.60.40.10">
    <property type="entry name" value="Immunoglobulins"/>
    <property type="match status" value="2"/>
</dbReference>
<dbReference type="EMBL" id="WNYA01000001">
    <property type="protein sequence ID" value="KAG8598881.1"/>
    <property type="molecule type" value="Genomic_DNA"/>
</dbReference>
<dbReference type="InterPro" id="IPR036179">
    <property type="entry name" value="Ig-like_dom_sf"/>
</dbReference>
<evidence type="ECO:0000256" key="2">
    <source>
        <dbReference type="ARBA" id="ARBA00023136"/>
    </source>
</evidence>
<evidence type="ECO:0000313" key="11">
    <source>
        <dbReference type="Proteomes" id="UP000824782"/>
    </source>
</evidence>
<gene>
    <name evidence="10" type="ORF">GDO81_002780</name>
</gene>
<feature type="region of interest" description="Disordered" evidence="6">
    <location>
        <begin position="286"/>
        <end position="319"/>
    </location>
</feature>
<feature type="transmembrane region" description="Helical" evidence="7">
    <location>
        <begin position="260"/>
        <end position="278"/>
    </location>
</feature>
<keyword evidence="7" id="KW-0812">Transmembrane</keyword>
<dbReference type="GO" id="GO:0050839">
    <property type="term" value="F:cell adhesion molecule binding"/>
    <property type="evidence" value="ECO:0007669"/>
    <property type="project" value="TreeGrafter"/>
</dbReference>
<dbReference type="SUPFAM" id="SSF48726">
    <property type="entry name" value="Immunoglobulin"/>
    <property type="match status" value="1"/>
</dbReference>
<dbReference type="PANTHER" id="PTHR11640">
    <property type="entry name" value="NEPHRIN"/>
    <property type="match status" value="1"/>
</dbReference>
<keyword evidence="4" id="KW-0325">Glycoprotein</keyword>
<comment type="subcellular location">
    <subcellularLocation>
        <location evidence="1">Membrane</location>
        <topology evidence="1">Single-pass type I membrane protein</topology>
    </subcellularLocation>
</comment>
<dbReference type="GO" id="GO:0005911">
    <property type="term" value="C:cell-cell junction"/>
    <property type="evidence" value="ECO:0007669"/>
    <property type="project" value="TreeGrafter"/>
</dbReference>
<feature type="compositionally biased region" description="Polar residues" evidence="6">
    <location>
        <begin position="309"/>
        <end position="319"/>
    </location>
</feature>
<feature type="chain" id="PRO_5044715910" description="Ig-like domain-containing protein" evidence="8">
    <location>
        <begin position="22"/>
        <end position="319"/>
    </location>
</feature>
<dbReference type="GO" id="GO:0098609">
    <property type="term" value="P:cell-cell adhesion"/>
    <property type="evidence" value="ECO:0007669"/>
    <property type="project" value="TreeGrafter"/>
</dbReference>
<evidence type="ECO:0000259" key="9">
    <source>
        <dbReference type="PROSITE" id="PS50835"/>
    </source>
</evidence>
<dbReference type="AlphaFoldDB" id="A0AAV7DQT6"/>
<keyword evidence="2 7" id="KW-0472">Membrane</keyword>
<evidence type="ECO:0000256" key="3">
    <source>
        <dbReference type="ARBA" id="ARBA00023157"/>
    </source>
</evidence>
<keyword evidence="8" id="KW-0732">Signal</keyword>
<name>A0AAV7DQT6_ENGPU</name>
<feature type="domain" description="Ig-like" evidence="9">
    <location>
        <begin position="154"/>
        <end position="248"/>
    </location>
</feature>
<organism evidence="10 11">
    <name type="scientific">Engystomops pustulosus</name>
    <name type="common">Tungara frog</name>
    <name type="synonym">Physalaemus pustulosus</name>
    <dbReference type="NCBI Taxonomy" id="76066"/>
    <lineage>
        <taxon>Eukaryota</taxon>
        <taxon>Metazoa</taxon>
        <taxon>Chordata</taxon>
        <taxon>Craniata</taxon>
        <taxon>Vertebrata</taxon>
        <taxon>Euteleostomi</taxon>
        <taxon>Amphibia</taxon>
        <taxon>Batrachia</taxon>
        <taxon>Anura</taxon>
        <taxon>Neobatrachia</taxon>
        <taxon>Hyloidea</taxon>
        <taxon>Leptodactylidae</taxon>
        <taxon>Leiuperinae</taxon>
        <taxon>Engystomops</taxon>
    </lineage>
</organism>
<keyword evidence="3" id="KW-1015">Disulfide bond</keyword>
<proteinExistence type="predicted"/>
<dbReference type="InterPro" id="IPR051275">
    <property type="entry name" value="Cell_adhesion_signaling"/>
</dbReference>
<evidence type="ECO:0000256" key="1">
    <source>
        <dbReference type="ARBA" id="ARBA00004479"/>
    </source>
</evidence>
<keyword evidence="7" id="KW-1133">Transmembrane helix</keyword>
<evidence type="ECO:0000313" key="10">
    <source>
        <dbReference type="EMBL" id="KAG8598882.1"/>
    </source>
</evidence>
<dbReference type="GO" id="GO:0005886">
    <property type="term" value="C:plasma membrane"/>
    <property type="evidence" value="ECO:0007669"/>
    <property type="project" value="TreeGrafter"/>
</dbReference>
<feature type="domain" description="Ig-like" evidence="9">
    <location>
        <begin position="36"/>
        <end position="137"/>
    </location>
</feature>
<protein>
    <recommendedName>
        <fullName evidence="9">Ig-like domain-containing protein</fullName>
    </recommendedName>
</protein>
<dbReference type="SMART" id="SM00409">
    <property type="entry name" value="IG"/>
    <property type="match status" value="1"/>
</dbReference>
<dbReference type="InterPro" id="IPR007110">
    <property type="entry name" value="Ig-like_dom"/>
</dbReference>
<reference evidence="10" key="1">
    <citation type="thesis" date="2020" institute="ProQuest LLC" country="789 East Eisenhower Parkway, Ann Arbor, MI, USA">
        <title>Comparative Genomics and Chromosome Evolution.</title>
        <authorList>
            <person name="Mudd A.B."/>
        </authorList>
    </citation>
    <scope>NUCLEOTIDE SEQUENCE</scope>
    <source>
        <strain evidence="10">237g6f4</strain>
        <tissue evidence="10">Blood</tissue>
    </source>
</reference>
<evidence type="ECO:0000256" key="8">
    <source>
        <dbReference type="SAM" id="SignalP"/>
    </source>
</evidence>
<dbReference type="Proteomes" id="UP000824782">
    <property type="component" value="Unassembled WGS sequence"/>
</dbReference>
<evidence type="ECO:0000256" key="6">
    <source>
        <dbReference type="SAM" id="MobiDB-lite"/>
    </source>
</evidence>